<evidence type="ECO:0000313" key="4">
    <source>
        <dbReference type="EMBL" id="KAK0654924.1"/>
    </source>
</evidence>
<comment type="similarity">
    <text evidence="1">Belongs to the methyltransferase superfamily. LaeA methyltransferase family.</text>
</comment>
<accession>A0AA39YM33</accession>
<organism evidence="4 5">
    <name type="scientific">Cercophora newfieldiana</name>
    <dbReference type="NCBI Taxonomy" id="92897"/>
    <lineage>
        <taxon>Eukaryota</taxon>
        <taxon>Fungi</taxon>
        <taxon>Dikarya</taxon>
        <taxon>Ascomycota</taxon>
        <taxon>Pezizomycotina</taxon>
        <taxon>Sordariomycetes</taxon>
        <taxon>Sordariomycetidae</taxon>
        <taxon>Sordariales</taxon>
        <taxon>Lasiosphaeriaceae</taxon>
        <taxon>Cercophora</taxon>
    </lineage>
</organism>
<evidence type="ECO:0000259" key="3">
    <source>
        <dbReference type="Pfam" id="PF13649"/>
    </source>
</evidence>
<dbReference type="CDD" id="cd02440">
    <property type="entry name" value="AdoMet_MTases"/>
    <property type="match status" value="1"/>
</dbReference>
<protein>
    <submittedName>
        <fullName evidence="4">S-adenosyl-L-methionine-dependent methyltransferase</fullName>
    </submittedName>
</protein>
<keyword evidence="4" id="KW-0489">Methyltransferase</keyword>
<feature type="compositionally biased region" description="Low complexity" evidence="2">
    <location>
        <begin position="1"/>
        <end position="13"/>
    </location>
</feature>
<dbReference type="InterPro" id="IPR029063">
    <property type="entry name" value="SAM-dependent_MTases_sf"/>
</dbReference>
<feature type="region of interest" description="Disordered" evidence="2">
    <location>
        <begin position="1"/>
        <end position="23"/>
    </location>
</feature>
<proteinExistence type="inferred from homology"/>
<keyword evidence="5" id="KW-1185">Reference proteome</keyword>
<gene>
    <name evidence="4" type="ORF">B0T16DRAFT_395877</name>
</gene>
<dbReference type="AlphaFoldDB" id="A0AA39YM33"/>
<dbReference type="SUPFAM" id="SSF53335">
    <property type="entry name" value="S-adenosyl-L-methionine-dependent methyltransferases"/>
    <property type="match status" value="1"/>
</dbReference>
<reference evidence="4" key="1">
    <citation type="submission" date="2023-06" db="EMBL/GenBank/DDBJ databases">
        <title>Genome-scale phylogeny and comparative genomics of the fungal order Sordariales.</title>
        <authorList>
            <consortium name="Lawrence Berkeley National Laboratory"/>
            <person name="Hensen N."/>
            <person name="Bonometti L."/>
            <person name="Westerberg I."/>
            <person name="Brannstrom I.O."/>
            <person name="Guillou S."/>
            <person name="Cros-Aarteil S."/>
            <person name="Calhoun S."/>
            <person name="Haridas S."/>
            <person name="Kuo A."/>
            <person name="Mondo S."/>
            <person name="Pangilinan J."/>
            <person name="Riley R."/>
            <person name="Labutti K."/>
            <person name="Andreopoulos B."/>
            <person name="Lipzen A."/>
            <person name="Chen C."/>
            <person name="Yanf M."/>
            <person name="Daum C."/>
            <person name="Ng V."/>
            <person name="Clum A."/>
            <person name="Steindorff A."/>
            <person name="Ohm R."/>
            <person name="Martin F."/>
            <person name="Silar P."/>
            <person name="Natvig D."/>
            <person name="Lalanne C."/>
            <person name="Gautier V."/>
            <person name="Ament-Velasquez S.L."/>
            <person name="Kruys A."/>
            <person name="Hutchinson M.I."/>
            <person name="Powell A.J."/>
            <person name="Barry K."/>
            <person name="Miller A.N."/>
            <person name="Grigoriev I.V."/>
            <person name="Debuchy R."/>
            <person name="Gladieux P."/>
            <person name="Thoren M.H."/>
            <person name="Johannesson H."/>
        </authorList>
    </citation>
    <scope>NUCLEOTIDE SEQUENCE</scope>
    <source>
        <strain evidence="4">SMH2532-1</strain>
    </source>
</reference>
<dbReference type="GO" id="GO:0032259">
    <property type="term" value="P:methylation"/>
    <property type="evidence" value="ECO:0007669"/>
    <property type="project" value="UniProtKB-KW"/>
</dbReference>
<comment type="caution">
    <text evidence="4">The sequence shown here is derived from an EMBL/GenBank/DDBJ whole genome shotgun (WGS) entry which is preliminary data.</text>
</comment>
<evidence type="ECO:0000256" key="1">
    <source>
        <dbReference type="ARBA" id="ARBA00038158"/>
    </source>
</evidence>
<dbReference type="Pfam" id="PF13649">
    <property type="entry name" value="Methyltransf_25"/>
    <property type="match status" value="1"/>
</dbReference>
<dbReference type="EMBL" id="JAULSV010000001">
    <property type="protein sequence ID" value="KAK0654924.1"/>
    <property type="molecule type" value="Genomic_DNA"/>
</dbReference>
<evidence type="ECO:0000313" key="5">
    <source>
        <dbReference type="Proteomes" id="UP001174936"/>
    </source>
</evidence>
<dbReference type="Proteomes" id="UP001174936">
    <property type="component" value="Unassembled WGS sequence"/>
</dbReference>
<dbReference type="PANTHER" id="PTHR43591">
    <property type="entry name" value="METHYLTRANSFERASE"/>
    <property type="match status" value="1"/>
</dbReference>
<dbReference type="InterPro" id="IPR041698">
    <property type="entry name" value="Methyltransf_25"/>
</dbReference>
<sequence length="274" mass="29829">MTVTQTTTTTMTQPVLDLPKSDKSQYDQPAAVAYTSYADLPVARLEAELIHKALGDCTNLNVLDLGGGSGTYARMALSLGASRIDVVDISPSMLSLGQSLSPLPSQITYHLADATQTLPPQNLPLLPPGSYDLVMANWLFDHAHSPSELRAMWSNIATYLRRDGKFIGIRAIAPGMFSSHNCKVGKYGCLRSEIRAIPGGVACRATLLTSPPLEVGCTLMEDCYSLRDEIGREAGMVGFGRVEERGTRVVREDVEFWREHLEEPEFAVVTAVRG</sequence>
<evidence type="ECO:0000256" key="2">
    <source>
        <dbReference type="SAM" id="MobiDB-lite"/>
    </source>
</evidence>
<dbReference type="Gene3D" id="3.40.50.150">
    <property type="entry name" value="Vaccinia Virus protein VP39"/>
    <property type="match status" value="1"/>
</dbReference>
<name>A0AA39YM33_9PEZI</name>
<feature type="domain" description="Methyltransferase" evidence="3">
    <location>
        <begin position="62"/>
        <end position="164"/>
    </location>
</feature>
<keyword evidence="4" id="KW-0808">Transferase</keyword>
<dbReference type="GO" id="GO:0008168">
    <property type="term" value="F:methyltransferase activity"/>
    <property type="evidence" value="ECO:0007669"/>
    <property type="project" value="UniProtKB-KW"/>
</dbReference>